<dbReference type="EMBL" id="BMAT01002256">
    <property type="protein sequence ID" value="GFS02972.1"/>
    <property type="molecule type" value="Genomic_DNA"/>
</dbReference>
<accession>A0AAV4HYF0</accession>
<evidence type="ECO:0000313" key="2">
    <source>
        <dbReference type="Proteomes" id="UP000762676"/>
    </source>
</evidence>
<keyword evidence="2" id="KW-1185">Reference proteome</keyword>
<reference evidence="1 2" key="1">
    <citation type="journal article" date="2021" name="Elife">
        <title>Chloroplast acquisition without the gene transfer in kleptoplastic sea slugs, Plakobranchus ocellatus.</title>
        <authorList>
            <person name="Maeda T."/>
            <person name="Takahashi S."/>
            <person name="Yoshida T."/>
            <person name="Shimamura S."/>
            <person name="Takaki Y."/>
            <person name="Nagai Y."/>
            <person name="Toyoda A."/>
            <person name="Suzuki Y."/>
            <person name="Arimoto A."/>
            <person name="Ishii H."/>
            <person name="Satoh N."/>
            <person name="Nishiyama T."/>
            <person name="Hasebe M."/>
            <person name="Maruyama T."/>
            <person name="Minagawa J."/>
            <person name="Obokata J."/>
            <person name="Shigenobu S."/>
        </authorList>
    </citation>
    <scope>NUCLEOTIDE SEQUENCE [LARGE SCALE GENOMIC DNA]</scope>
</reference>
<organism evidence="1 2">
    <name type="scientific">Elysia marginata</name>
    <dbReference type="NCBI Taxonomy" id="1093978"/>
    <lineage>
        <taxon>Eukaryota</taxon>
        <taxon>Metazoa</taxon>
        <taxon>Spiralia</taxon>
        <taxon>Lophotrochozoa</taxon>
        <taxon>Mollusca</taxon>
        <taxon>Gastropoda</taxon>
        <taxon>Heterobranchia</taxon>
        <taxon>Euthyneura</taxon>
        <taxon>Panpulmonata</taxon>
        <taxon>Sacoglossa</taxon>
        <taxon>Placobranchoidea</taxon>
        <taxon>Plakobranchidae</taxon>
        <taxon>Elysia</taxon>
    </lineage>
</organism>
<sequence length="105" mass="11843">MGTGHEVRHIKGLSIKIISRQFSHKRPCAPTTITYNVVTPTDSVGFTKDDWLTSPVSPSAILDFLRYRLRPPERCRRQTKGSISHMVCTADTAFRLSRAERARSA</sequence>
<proteinExistence type="predicted"/>
<protein>
    <submittedName>
        <fullName evidence="1">Uncharacterized protein</fullName>
    </submittedName>
</protein>
<comment type="caution">
    <text evidence="1">The sequence shown here is derived from an EMBL/GenBank/DDBJ whole genome shotgun (WGS) entry which is preliminary data.</text>
</comment>
<name>A0AAV4HYF0_9GAST</name>
<dbReference type="Proteomes" id="UP000762676">
    <property type="component" value="Unassembled WGS sequence"/>
</dbReference>
<evidence type="ECO:0000313" key="1">
    <source>
        <dbReference type="EMBL" id="GFS02972.1"/>
    </source>
</evidence>
<dbReference type="AlphaFoldDB" id="A0AAV4HYF0"/>
<gene>
    <name evidence="1" type="ORF">ElyMa_001136600</name>
</gene>